<evidence type="ECO:0000313" key="3">
    <source>
        <dbReference type="EMBL" id="SUX19598.1"/>
    </source>
</evidence>
<keyword evidence="1 3" id="KW-0560">Oxidoreductase</keyword>
<dbReference type="InterPro" id="IPR029039">
    <property type="entry name" value="Flavoprotein-like_sf"/>
</dbReference>
<dbReference type="GO" id="GO:0003955">
    <property type="term" value="F:NAD(P)H dehydrogenase (quinone) activity"/>
    <property type="evidence" value="ECO:0007669"/>
    <property type="project" value="TreeGrafter"/>
</dbReference>
<protein>
    <submittedName>
        <fullName evidence="3">General stress protein 14</fullName>
        <ecNumber evidence="3">1.6.99.-</ecNumber>
    </submittedName>
</protein>
<dbReference type="OrthoDB" id="9798454at2"/>
<feature type="domain" description="Flavodoxin-like fold" evidence="2">
    <location>
        <begin position="1"/>
        <end position="171"/>
    </location>
</feature>
<accession>A0A381E0X4</accession>
<gene>
    <name evidence="3" type="primary">ywrO_1</name>
    <name evidence="3" type="ORF">NCTC13294_00552</name>
</gene>
<name>A0A381E0X4_9GAMM</name>
<dbReference type="GO" id="GO:0010181">
    <property type="term" value="F:FMN binding"/>
    <property type="evidence" value="ECO:0007669"/>
    <property type="project" value="TreeGrafter"/>
</dbReference>
<evidence type="ECO:0000259" key="2">
    <source>
        <dbReference type="Pfam" id="PF02525"/>
    </source>
</evidence>
<dbReference type="Pfam" id="PF02525">
    <property type="entry name" value="Flavodoxin_2"/>
    <property type="match status" value="1"/>
</dbReference>
<proteinExistence type="predicted"/>
<dbReference type="RefSeq" id="WP_115610826.1">
    <property type="nucleotide sequence ID" value="NZ_JBHLZC010000001.1"/>
</dbReference>
<dbReference type="EMBL" id="UFUW01000001">
    <property type="protein sequence ID" value="SUX19598.1"/>
    <property type="molecule type" value="Genomic_DNA"/>
</dbReference>
<keyword evidence="4" id="KW-1185">Reference proteome</keyword>
<dbReference type="SUPFAM" id="SSF52218">
    <property type="entry name" value="Flavoproteins"/>
    <property type="match status" value="1"/>
</dbReference>
<organism evidence="3 4">
    <name type="scientific">Cardiobacterium valvarum</name>
    <dbReference type="NCBI Taxonomy" id="194702"/>
    <lineage>
        <taxon>Bacteria</taxon>
        <taxon>Pseudomonadati</taxon>
        <taxon>Pseudomonadota</taxon>
        <taxon>Gammaproteobacteria</taxon>
        <taxon>Cardiobacteriales</taxon>
        <taxon>Cardiobacteriaceae</taxon>
        <taxon>Cardiobacterium</taxon>
    </lineage>
</organism>
<dbReference type="InterPro" id="IPR003680">
    <property type="entry name" value="Flavodoxin_fold"/>
</dbReference>
<dbReference type="Proteomes" id="UP000254572">
    <property type="component" value="Unassembled WGS sequence"/>
</dbReference>
<sequence length="182" mass="20308">MKTLVILAHPNLAQSTANRAWADALAQQPERYTVHELYRRYPDRRIDIATEQALVDTHAAFVLQFPVYWFNCPPLLKQWLDDVLTHGWAYGSRATALAGKKAGIAVSLGAPAADYRADGAVGCAVAEALRPFELTLRYCHAAWQPPFHWHGIDSNAAYDDTTRAAVAQSAQDYLVHLARYYP</sequence>
<dbReference type="Gene3D" id="3.40.50.360">
    <property type="match status" value="1"/>
</dbReference>
<dbReference type="PANTHER" id="PTHR47307:SF1">
    <property type="entry name" value="GLUTATHIONE-REGULATED POTASSIUM-EFFLUX SYSTEM ANCILLARY PROTEIN KEFG"/>
    <property type="match status" value="1"/>
</dbReference>
<evidence type="ECO:0000313" key="4">
    <source>
        <dbReference type="Proteomes" id="UP000254572"/>
    </source>
</evidence>
<dbReference type="AlphaFoldDB" id="A0A381E0X4"/>
<dbReference type="GO" id="GO:0009055">
    <property type="term" value="F:electron transfer activity"/>
    <property type="evidence" value="ECO:0007669"/>
    <property type="project" value="TreeGrafter"/>
</dbReference>
<dbReference type="InterPro" id="IPR046980">
    <property type="entry name" value="KefG/KefF"/>
</dbReference>
<dbReference type="EC" id="1.6.99.-" evidence="3"/>
<dbReference type="PANTHER" id="PTHR47307">
    <property type="entry name" value="GLUTATHIONE-REGULATED POTASSIUM-EFFLUX SYSTEM ANCILLARY PROTEIN KEFG"/>
    <property type="match status" value="1"/>
</dbReference>
<evidence type="ECO:0000256" key="1">
    <source>
        <dbReference type="ARBA" id="ARBA00023002"/>
    </source>
</evidence>
<reference evidence="3 4" key="1">
    <citation type="submission" date="2018-06" db="EMBL/GenBank/DDBJ databases">
        <authorList>
            <consortium name="Pathogen Informatics"/>
            <person name="Doyle S."/>
        </authorList>
    </citation>
    <scope>NUCLEOTIDE SEQUENCE [LARGE SCALE GENOMIC DNA]</scope>
    <source>
        <strain evidence="3 4">NCTC13294</strain>
    </source>
</reference>